<organism evidence="2 3">
    <name type="scientific">Plasmodium vinckei brucechwatti</name>
    <dbReference type="NCBI Taxonomy" id="119398"/>
    <lineage>
        <taxon>Eukaryota</taxon>
        <taxon>Sar</taxon>
        <taxon>Alveolata</taxon>
        <taxon>Apicomplexa</taxon>
        <taxon>Aconoidasida</taxon>
        <taxon>Haemosporida</taxon>
        <taxon>Plasmodiidae</taxon>
        <taxon>Plasmodium</taxon>
        <taxon>Plasmodium (Vinckeia)</taxon>
    </lineage>
</organism>
<evidence type="ECO:0000256" key="1">
    <source>
        <dbReference type="SAM" id="SignalP"/>
    </source>
</evidence>
<dbReference type="SUPFAM" id="SSF55961">
    <property type="entry name" value="Bet v1-like"/>
    <property type="match status" value="1"/>
</dbReference>
<dbReference type="AlphaFoldDB" id="A0A6V7SW47"/>
<name>A0A6V7SW47_PLAVN</name>
<proteinExistence type="predicted"/>
<dbReference type="InterPro" id="IPR006486">
    <property type="entry name" value="PYST_A"/>
</dbReference>
<dbReference type="NCBIfam" id="TIGR01599">
    <property type="entry name" value="PYST-A"/>
    <property type="match status" value="1"/>
</dbReference>
<protein>
    <submittedName>
        <fullName evidence="2">Fam-a protein</fullName>
    </submittedName>
</protein>
<keyword evidence="1" id="KW-0732">Signal</keyword>
<dbReference type="Proteomes" id="UP000515550">
    <property type="component" value="Chromosome PVBDA_13"/>
</dbReference>
<evidence type="ECO:0000313" key="2">
    <source>
        <dbReference type="EMBL" id="CAD2102628.1"/>
    </source>
</evidence>
<dbReference type="EMBL" id="LR865391">
    <property type="protein sequence ID" value="CAD2102628.1"/>
    <property type="molecule type" value="Genomic_DNA"/>
</dbReference>
<gene>
    <name evidence="2" type="ORF">PVBDA_1307210</name>
</gene>
<accession>A0A6V7SW47</accession>
<sequence length="282" mass="32964">MNKFYIQIALFLLNIFAYANNETLATEPAPGIATKTKSSIPYSTPEEIYEQNKDLLCTNPEEAKQAEELINEAATYLEYHIKNGDYQIWGHIRPCDRTFCRKNYGDIIFQRINYKYVNLDKYNEAINLLWDPAHANEFNNAFVKRKIVRVYNPNLVMIQQRYRRTDLDNEKYFYALAAKIDISKEKTIIVMVSVNINDGYPSEEEYKNALIENANLFKTNIDSDDDIRNGQLEKKVLNIGGYIIESRDWYIEFNYLEAIDGHISNNKILSISKALRKFFPSE</sequence>
<feature type="signal peptide" evidence="1">
    <location>
        <begin position="1"/>
        <end position="19"/>
    </location>
</feature>
<feature type="chain" id="PRO_5028346118" evidence="1">
    <location>
        <begin position="20"/>
        <end position="282"/>
    </location>
</feature>
<evidence type="ECO:0000313" key="3">
    <source>
        <dbReference type="Proteomes" id="UP000515550"/>
    </source>
</evidence>
<reference evidence="2 3" key="1">
    <citation type="submission" date="2020-08" db="EMBL/GenBank/DDBJ databases">
        <authorList>
            <person name="Ramaprasad A."/>
        </authorList>
    </citation>
    <scope>NUCLEOTIDE SEQUENCE [LARGE SCALE GENOMIC DNA]</scope>
</reference>
<dbReference type="VEuPathDB" id="PlasmoDB:PVBDA_1307210"/>